<dbReference type="RefSeq" id="WP_030250390.1">
    <property type="nucleotide sequence ID" value="NZ_JBHEZZ010000001.1"/>
</dbReference>
<dbReference type="Proteomes" id="UP001592528">
    <property type="component" value="Unassembled WGS sequence"/>
</dbReference>
<feature type="domain" description="Abortive phage infection protein C-terminal" evidence="1">
    <location>
        <begin position="279"/>
        <end position="531"/>
    </location>
</feature>
<evidence type="ECO:0000259" key="1">
    <source>
        <dbReference type="Pfam" id="PF10592"/>
    </source>
</evidence>
<protein>
    <submittedName>
        <fullName evidence="2">AIPR family protein</fullName>
    </submittedName>
</protein>
<dbReference type="InterPro" id="IPR018891">
    <property type="entry name" value="AIPR_C"/>
</dbReference>
<dbReference type="EMBL" id="JBHEZZ010000001">
    <property type="protein sequence ID" value="MFC1399907.1"/>
    <property type="molecule type" value="Genomic_DNA"/>
</dbReference>
<keyword evidence="3" id="KW-1185">Reference proteome</keyword>
<evidence type="ECO:0000313" key="2">
    <source>
        <dbReference type="EMBL" id="MFC1399907.1"/>
    </source>
</evidence>
<reference evidence="2 3" key="1">
    <citation type="submission" date="2024-09" db="EMBL/GenBank/DDBJ databases">
        <authorList>
            <person name="Lee S.D."/>
        </authorList>
    </citation>
    <scope>NUCLEOTIDE SEQUENCE [LARGE SCALE GENOMIC DNA]</scope>
    <source>
        <strain evidence="2 3">N1-5</strain>
    </source>
</reference>
<organism evidence="2 3">
    <name type="scientific">Streptacidiphilus cavernicola</name>
    <dbReference type="NCBI Taxonomy" id="3342716"/>
    <lineage>
        <taxon>Bacteria</taxon>
        <taxon>Bacillati</taxon>
        <taxon>Actinomycetota</taxon>
        <taxon>Actinomycetes</taxon>
        <taxon>Kitasatosporales</taxon>
        <taxon>Streptomycetaceae</taxon>
        <taxon>Streptacidiphilus</taxon>
    </lineage>
</organism>
<evidence type="ECO:0000313" key="3">
    <source>
        <dbReference type="Proteomes" id="UP001592528"/>
    </source>
</evidence>
<dbReference type="Pfam" id="PF10592">
    <property type="entry name" value="AIPR"/>
    <property type="match status" value="1"/>
</dbReference>
<sequence>MAEVEFCNRGYNMPGMPSNAQTLIMRIYEAWKEDNLPSAEDAVAFEAFASELALRSYGLGLEEVEAGIVGGGQDGAIDAVYVFFDDGLLDEDSDVVTSSSKPSDFGQDRNLELWVVQAKRTSNFTEEAIEKLEGTFRRLLDLSQALDSFAVLYNSKLLKRFGLFRDAWEKLLVRRPKISVNVIYAAPGDSRNITPQLEAKIHSLKQVILSTVPAAEKISVDLLGDKELLARYNERPPYTLAMNYQESATSGRSHVALVRLRDYFNLIVDEQGRLRRHLFEWNVRDYQGNVSVNQEIRKSLRSAESPEFWWMNNGVTLICSEATSNAKTYSLSNIQIVNGLQTSHEIFETLRDPVAPEVGERMLLVRIIVTDVAATRDMVIRATNRQTAITDASLRATDEVQRNIEDYFLTHGWYYDRRKGFYKNEGKDPSKIVSIQFLGAAVTAMGLSRPDKSRGKPTSLLKNNDDYSQVFNASVDLSIYLWAARLQRQIDGFILSEAAEANIVQKSNLKFHLAMLIAEQLNGGERVRRPQQLRKLAVEGAQVGDAQLKSAFEELKVWSADYLEAEQMILERAAKTQAFSNYLLGRASKTSE</sequence>
<name>A0ABV6UEN3_9ACTN</name>
<gene>
    <name evidence="2" type="ORF">ACEZDJ_01210</name>
</gene>
<accession>A0ABV6UEN3</accession>
<comment type="caution">
    <text evidence="2">The sequence shown here is derived from an EMBL/GenBank/DDBJ whole genome shotgun (WGS) entry which is preliminary data.</text>
</comment>
<proteinExistence type="predicted"/>